<dbReference type="OrthoDB" id="10261556at2759"/>
<dbReference type="InterPro" id="IPR044876">
    <property type="entry name" value="HRDC_dom_sf"/>
</dbReference>
<evidence type="ECO:0000256" key="3">
    <source>
        <dbReference type="ARBA" id="ARBA00022741"/>
    </source>
</evidence>
<dbReference type="Pfam" id="PF16124">
    <property type="entry name" value="RecQ_Zn_bind"/>
    <property type="match status" value="1"/>
</dbReference>
<dbReference type="GO" id="GO:0005737">
    <property type="term" value="C:cytoplasm"/>
    <property type="evidence" value="ECO:0007669"/>
    <property type="project" value="TreeGrafter"/>
</dbReference>
<protein>
    <recommendedName>
        <fullName evidence="10">ATP-dependent DNA helicase</fullName>
        <ecNumber evidence="10">5.6.2.4</ecNumber>
    </recommendedName>
</protein>
<dbReference type="EC" id="5.6.2.4" evidence="10"/>
<comment type="catalytic activity">
    <reaction evidence="10">
        <text>ATP + H2O = ADP + phosphate + H(+)</text>
        <dbReference type="Rhea" id="RHEA:13065"/>
        <dbReference type="ChEBI" id="CHEBI:15377"/>
        <dbReference type="ChEBI" id="CHEBI:15378"/>
        <dbReference type="ChEBI" id="CHEBI:30616"/>
        <dbReference type="ChEBI" id="CHEBI:43474"/>
        <dbReference type="ChEBI" id="CHEBI:456216"/>
    </reaction>
</comment>
<dbReference type="SUPFAM" id="SSF52540">
    <property type="entry name" value="P-loop containing nucleoside triphosphate hydrolases"/>
    <property type="match status" value="1"/>
</dbReference>
<keyword evidence="3 10" id="KW-0547">Nucleotide-binding</keyword>
<evidence type="ECO:0000259" key="14">
    <source>
        <dbReference type="PROSITE" id="PS51194"/>
    </source>
</evidence>
<dbReference type="GO" id="GO:0005694">
    <property type="term" value="C:chromosome"/>
    <property type="evidence" value="ECO:0007669"/>
    <property type="project" value="TreeGrafter"/>
</dbReference>
<dbReference type="InterPro" id="IPR032284">
    <property type="entry name" value="RecQ_Zn-bd"/>
</dbReference>
<dbReference type="InterPro" id="IPR014001">
    <property type="entry name" value="Helicase_ATP-bd"/>
</dbReference>
<evidence type="ECO:0000259" key="12">
    <source>
        <dbReference type="PROSITE" id="PS50967"/>
    </source>
</evidence>
<dbReference type="Gene3D" id="3.40.50.300">
    <property type="entry name" value="P-loop containing nucleotide triphosphate hydrolases"/>
    <property type="match status" value="3"/>
</dbReference>
<reference evidence="15" key="1">
    <citation type="submission" date="2022-02" db="EMBL/GenBank/DDBJ databases">
        <authorList>
            <person name="Henning P.M."/>
            <person name="McCubbin A.G."/>
            <person name="Shore J.S."/>
        </authorList>
    </citation>
    <scope>NUCLEOTIDE SEQUENCE</scope>
    <source>
        <strain evidence="15">F60SS</strain>
        <tissue evidence="15">Leaves</tissue>
    </source>
</reference>
<dbReference type="InterPro" id="IPR036390">
    <property type="entry name" value="WH_DNA-bd_sf"/>
</dbReference>
<evidence type="ECO:0000256" key="5">
    <source>
        <dbReference type="ARBA" id="ARBA00022806"/>
    </source>
</evidence>
<dbReference type="GO" id="GO:0006260">
    <property type="term" value="P:DNA replication"/>
    <property type="evidence" value="ECO:0007669"/>
    <property type="project" value="InterPro"/>
</dbReference>
<dbReference type="SMART" id="SM00956">
    <property type="entry name" value="RQC"/>
    <property type="match status" value="1"/>
</dbReference>
<dbReference type="GO" id="GO:0009378">
    <property type="term" value="F:four-way junction helicase activity"/>
    <property type="evidence" value="ECO:0007669"/>
    <property type="project" value="TreeGrafter"/>
</dbReference>
<keyword evidence="6 10" id="KW-0067">ATP-binding</keyword>
<dbReference type="AlphaFoldDB" id="A0A9Q0FFF6"/>
<dbReference type="PROSITE" id="PS51194">
    <property type="entry name" value="HELICASE_CTER"/>
    <property type="match status" value="1"/>
</dbReference>
<dbReference type="SMART" id="SM00490">
    <property type="entry name" value="HELICc"/>
    <property type="match status" value="1"/>
</dbReference>
<evidence type="ECO:0000259" key="13">
    <source>
        <dbReference type="PROSITE" id="PS51192"/>
    </source>
</evidence>
<feature type="domain" description="HRDC" evidence="12">
    <location>
        <begin position="573"/>
        <end position="653"/>
    </location>
</feature>
<keyword evidence="10" id="KW-0539">Nucleus</keyword>
<dbReference type="InterPro" id="IPR004589">
    <property type="entry name" value="DNA_helicase_ATP-dep_RecQ"/>
</dbReference>
<feature type="domain" description="Helicase C-terminal" evidence="14">
    <location>
        <begin position="246"/>
        <end position="398"/>
    </location>
</feature>
<evidence type="ECO:0000256" key="10">
    <source>
        <dbReference type="RuleBase" id="RU364117"/>
    </source>
</evidence>
<dbReference type="PROSITE" id="PS51192">
    <property type="entry name" value="HELICASE_ATP_BIND_1"/>
    <property type="match status" value="1"/>
</dbReference>
<evidence type="ECO:0000256" key="2">
    <source>
        <dbReference type="ARBA" id="ARBA00005446"/>
    </source>
</evidence>
<dbReference type="Pfam" id="PF00270">
    <property type="entry name" value="DEAD"/>
    <property type="match status" value="1"/>
</dbReference>
<dbReference type="SUPFAM" id="SSF46785">
    <property type="entry name" value="Winged helix' DNA-binding domain"/>
    <property type="match status" value="1"/>
</dbReference>
<accession>A0A9Q0FFF6</accession>
<evidence type="ECO:0000256" key="4">
    <source>
        <dbReference type="ARBA" id="ARBA00022801"/>
    </source>
</evidence>
<keyword evidence="4 10" id="KW-0378">Hydrolase</keyword>
<name>A0A9Q0FFF6_9ROSI</name>
<dbReference type="GO" id="GO:0005524">
    <property type="term" value="F:ATP binding"/>
    <property type="evidence" value="ECO:0007669"/>
    <property type="project" value="UniProtKB-KW"/>
</dbReference>
<dbReference type="PANTHER" id="PTHR13710:SF120">
    <property type="entry name" value="BIFUNCTIONAL 3'-5' EXONUCLEASE_ATP-DEPENDENT HELICASE WRN"/>
    <property type="match status" value="1"/>
</dbReference>
<gene>
    <name evidence="15" type="ORF">Tsubulata_025335</name>
</gene>
<dbReference type="Gene3D" id="1.10.150.80">
    <property type="entry name" value="HRDC domain"/>
    <property type="match status" value="1"/>
</dbReference>
<comment type="caution">
    <text evidence="15">The sequence shown here is derived from an EMBL/GenBank/DDBJ whole genome shotgun (WGS) entry which is preliminary data.</text>
</comment>
<dbReference type="Gene3D" id="1.10.10.10">
    <property type="entry name" value="Winged helix-like DNA-binding domain superfamily/Winged helix DNA-binding domain"/>
    <property type="match status" value="1"/>
</dbReference>
<keyword evidence="7" id="KW-0238">DNA-binding</keyword>
<proteinExistence type="inferred from homology"/>
<organism evidence="15 16">
    <name type="scientific">Turnera subulata</name>
    <dbReference type="NCBI Taxonomy" id="218843"/>
    <lineage>
        <taxon>Eukaryota</taxon>
        <taxon>Viridiplantae</taxon>
        <taxon>Streptophyta</taxon>
        <taxon>Embryophyta</taxon>
        <taxon>Tracheophyta</taxon>
        <taxon>Spermatophyta</taxon>
        <taxon>Magnoliopsida</taxon>
        <taxon>eudicotyledons</taxon>
        <taxon>Gunneridae</taxon>
        <taxon>Pentapetalae</taxon>
        <taxon>rosids</taxon>
        <taxon>fabids</taxon>
        <taxon>Malpighiales</taxon>
        <taxon>Passifloraceae</taxon>
        <taxon>Turnera</taxon>
    </lineage>
</organism>
<dbReference type="SUPFAM" id="SSF47819">
    <property type="entry name" value="HRDC-like"/>
    <property type="match status" value="1"/>
</dbReference>
<dbReference type="FunFam" id="3.40.50.300:FF:001747">
    <property type="entry name" value="ATP-dependent DNA helicase"/>
    <property type="match status" value="1"/>
</dbReference>
<keyword evidence="8" id="KW-0413">Isomerase</keyword>
<dbReference type="GO" id="GO:0000724">
    <property type="term" value="P:double-strand break repair via homologous recombination"/>
    <property type="evidence" value="ECO:0007669"/>
    <property type="project" value="TreeGrafter"/>
</dbReference>
<keyword evidence="11" id="KW-0812">Transmembrane</keyword>
<dbReference type="CDD" id="cd17920">
    <property type="entry name" value="DEXHc_RecQ"/>
    <property type="match status" value="1"/>
</dbReference>
<feature type="domain" description="Helicase ATP-binding" evidence="13">
    <location>
        <begin position="23"/>
        <end position="219"/>
    </location>
</feature>
<comment type="cofactor">
    <cofactor evidence="1">
        <name>Zn(2+)</name>
        <dbReference type="ChEBI" id="CHEBI:29105"/>
    </cofactor>
</comment>
<keyword evidence="11" id="KW-0472">Membrane</keyword>
<evidence type="ECO:0000256" key="8">
    <source>
        <dbReference type="ARBA" id="ARBA00023235"/>
    </source>
</evidence>
<dbReference type="PANTHER" id="PTHR13710">
    <property type="entry name" value="DNA HELICASE RECQ FAMILY MEMBER"/>
    <property type="match status" value="1"/>
</dbReference>
<sequence length="910" mass="102265">MNAVLKKYFGYSAFRAYQEEVIHQIVNEKKDSLVVMATGSGKSLCYQVPPLIVEKTAIVVSPLISLMQDQAASLLVMLGSVIFFFFFLKIANLYIIIVQVMTLKQRGIRAEYLGSAQTDHSVYAKAHTGHFHLLFITPEKACSLPVSFWSKLLEVGICLFAVDEAHCISEWGHDFRVEYKKLHQLRGILLDVPFVALTATATEKVRNDIVNSLKMKDPYITIGSFDRKNLFYGVKHFNRGLPFVHELVQEISKFVQRGGSTIIYCTTVKDVEQIWNSLVEAGIKTGMYHGQMGSKAREDSHRSFVRDELHVMVATIAFGMGIDKPNIRQVIHYGCPKSLECYYQESGRCGRDGIASVCWLYYTRSDFAKADFYCGESKTETQRRAVVESLMAAERYCLSSSCRRKFLLDHFGENFSAENCGNCDNCMVAKRECDRSREAFLLMGCIHSCRGNWGLNMPIDVLRGSRAKKIVDNHFDKLPLHGLGKDYSANWWKDLASHLISHGYLIETVNDIYRTVSVSQKGKQYLSSARPDYQPPLLLPLTNEMVNEEEHQSTTVKVGDLESVVTLRCEGFSEAEAQLYHLLLEERIKLARSIGTAPYAVCGDQTIKRIALTRPSTKARLANIEGVNQHLVVTHGDRLLQTIRKLSGELNLSLDGEANGQTGDARKVLPNHQRKLTPAKLEAWKMWQENGLSMHQIANLRSRSVPIKAQTVLDYLLEAAQEGCEIDWTRFCDEVGMTREMFLDIQGAISKVGSRDKLKPIKNELSEDISYAHIKTCLTMETRGISVEVIAAGHGNAAKTAEHPKEVSEVFCSDNPTAEQPQPQVVDATLENIVSPQKRQKVDTEEGNSTALEVTESSILNFLKNYDEGASFSDILGHFGGCKEEPVIDLVNSLEADFLIFKKNNLYRLL</sequence>
<dbReference type="InterPro" id="IPR010997">
    <property type="entry name" value="HRDC-like_sf"/>
</dbReference>
<evidence type="ECO:0000256" key="1">
    <source>
        <dbReference type="ARBA" id="ARBA00001947"/>
    </source>
</evidence>
<dbReference type="InterPro" id="IPR011545">
    <property type="entry name" value="DEAD/DEAH_box_helicase_dom"/>
</dbReference>
<feature type="transmembrane region" description="Helical" evidence="11">
    <location>
        <begin position="74"/>
        <end position="97"/>
    </location>
</feature>
<dbReference type="GO" id="GO:0016787">
    <property type="term" value="F:hydrolase activity"/>
    <property type="evidence" value="ECO:0007669"/>
    <property type="project" value="UniProtKB-KW"/>
</dbReference>
<evidence type="ECO:0000256" key="7">
    <source>
        <dbReference type="ARBA" id="ARBA00023125"/>
    </source>
</evidence>
<dbReference type="SMART" id="SM00487">
    <property type="entry name" value="DEXDc"/>
    <property type="match status" value="1"/>
</dbReference>
<dbReference type="Pfam" id="PF00570">
    <property type="entry name" value="HRDC"/>
    <property type="match status" value="1"/>
</dbReference>
<evidence type="ECO:0000256" key="9">
    <source>
        <dbReference type="ARBA" id="ARBA00034617"/>
    </source>
</evidence>
<evidence type="ECO:0000313" key="15">
    <source>
        <dbReference type="EMBL" id="KAJ4829824.1"/>
    </source>
</evidence>
<dbReference type="InterPro" id="IPR027417">
    <property type="entry name" value="P-loop_NTPase"/>
</dbReference>
<dbReference type="InterPro" id="IPR002121">
    <property type="entry name" value="HRDC_dom"/>
</dbReference>
<dbReference type="InterPro" id="IPR029491">
    <property type="entry name" value="Helicase_HTH"/>
</dbReference>
<dbReference type="Pfam" id="PF14493">
    <property type="entry name" value="HTH_40"/>
    <property type="match status" value="1"/>
</dbReference>
<evidence type="ECO:0000256" key="11">
    <source>
        <dbReference type="SAM" id="Phobius"/>
    </source>
</evidence>
<dbReference type="InterPro" id="IPR018982">
    <property type="entry name" value="RQC_domain"/>
</dbReference>
<comment type="subcellular location">
    <subcellularLocation>
        <location evidence="10">Nucleus</location>
    </subcellularLocation>
</comment>
<dbReference type="NCBIfam" id="TIGR00614">
    <property type="entry name" value="recQ_fam"/>
    <property type="match status" value="1"/>
</dbReference>
<dbReference type="PROSITE" id="PS50967">
    <property type="entry name" value="HRDC"/>
    <property type="match status" value="1"/>
</dbReference>
<comment type="similarity">
    <text evidence="2 10">Belongs to the helicase family. RecQ subfamily.</text>
</comment>
<dbReference type="GO" id="GO:0003677">
    <property type="term" value="F:DNA binding"/>
    <property type="evidence" value="ECO:0007669"/>
    <property type="project" value="UniProtKB-KW"/>
</dbReference>
<dbReference type="GO" id="GO:0043138">
    <property type="term" value="F:3'-5' DNA helicase activity"/>
    <property type="evidence" value="ECO:0007669"/>
    <property type="project" value="UniProtKB-EC"/>
</dbReference>
<dbReference type="Pfam" id="PF00271">
    <property type="entry name" value="Helicase_C"/>
    <property type="match status" value="1"/>
</dbReference>
<keyword evidence="16" id="KW-1185">Reference proteome</keyword>
<dbReference type="InterPro" id="IPR001650">
    <property type="entry name" value="Helicase_C-like"/>
</dbReference>
<reference evidence="15" key="2">
    <citation type="journal article" date="2023" name="Plants (Basel)">
        <title>Annotation of the Turnera subulata (Passifloraceae) Draft Genome Reveals the S-Locus Evolved after the Divergence of Turneroideae from Passifloroideae in a Stepwise Manner.</title>
        <authorList>
            <person name="Henning P.M."/>
            <person name="Roalson E.H."/>
            <person name="Mir W."/>
            <person name="McCubbin A.G."/>
            <person name="Shore J.S."/>
        </authorList>
    </citation>
    <scope>NUCLEOTIDE SEQUENCE</scope>
    <source>
        <strain evidence="15">F60SS</strain>
    </source>
</reference>
<comment type="catalytic activity">
    <reaction evidence="9 10">
        <text>Couples ATP hydrolysis with the unwinding of duplex DNA by translocating in the 3'-5' direction.</text>
        <dbReference type="EC" id="5.6.2.4"/>
    </reaction>
</comment>
<dbReference type="GO" id="GO:0005634">
    <property type="term" value="C:nucleus"/>
    <property type="evidence" value="ECO:0007669"/>
    <property type="project" value="UniProtKB-SubCell"/>
</dbReference>
<evidence type="ECO:0000313" key="16">
    <source>
        <dbReference type="Proteomes" id="UP001141552"/>
    </source>
</evidence>
<dbReference type="FunFam" id="1.10.10.10:FF:000513">
    <property type="entry name" value="ATP-dependent DNA helicase"/>
    <property type="match status" value="1"/>
</dbReference>
<dbReference type="Proteomes" id="UP001141552">
    <property type="component" value="Unassembled WGS sequence"/>
</dbReference>
<dbReference type="InterPro" id="IPR036388">
    <property type="entry name" value="WH-like_DNA-bd_sf"/>
</dbReference>
<dbReference type="Pfam" id="PF09382">
    <property type="entry name" value="RQC"/>
    <property type="match status" value="1"/>
</dbReference>
<keyword evidence="5 10" id="KW-0347">Helicase</keyword>
<keyword evidence="11" id="KW-1133">Transmembrane helix</keyword>
<evidence type="ECO:0000256" key="6">
    <source>
        <dbReference type="ARBA" id="ARBA00022840"/>
    </source>
</evidence>
<dbReference type="EMBL" id="JAKUCV010005792">
    <property type="protein sequence ID" value="KAJ4829824.1"/>
    <property type="molecule type" value="Genomic_DNA"/>
</dbReference>